<dbReference type="Proteomes" id="UP001632038">
    <property type="component" value="Unassembled WGS sequence"/>
</dbReference>
<protein>
    <submittedName>
        <fullName evidence="1">Uncharacterized protein</fullName>
    </submittedName>
</protein>
<reference evidence="2" key="1">
    <citation type="journal article" date="2024" name="IScience">
        <title>Strigolactones Initiate the Formation of Haustorium-like Structures in Castilleja.</title>
        <authorList>
            <person name="Buerger M."/>
            <person name="Peterson D."/>
            <person name="Chory J."/>
        </authorList>
    </citation>
    <scope>NUCLEOTIDE SEQUENCE [LARGE SCALE GENOMIC DNA]</scope>
</reference>
<evidence type="ECO:0000313" key="2">
    <source>
        <dbReference type="Proteomes" id="UP001632038"/>
    </source>
</evidence>
<organism evidence="1 2">
    <name type="scientific">Castilleja foliolosa</name>
    <dbReference type="NCBI Taxonomy" id="1961234"/>
    <lineage>
        <taxon>Eukaryota</taxon>
        <taxon>Viridiplantae</taxon>
        <taxon>Streptophyta</taxon>
        <taxon>Embryophyta</taxon>
        <taxon>Tracheophyta</taxon>
        <taxon>Spermatophyta</taxon>
        <taxon>Magnoliopsida</taxon>
        <taxon>eudicotyledons</taxon>
        <taxon>Gunneridae</taxon>
        <taxon>Pentapetalae</taxon>
        <taxon>asterids</taxon>
        <taxon>lamiids</taxon>
        <taxon>Lamiales</taxon>
        <taxon>Orobanchaceae</taxon>
        <taxon>Pedicularideae</taxon>
        <taxon>Castillejinae</taxon>
        <taxon>Castilleja</taxon>
    </lineage>
</organism>
<comment type="caution">
    <text evidence="1">The sequence shown here is derived from an EMBL/GenBank/DDBJ whole genome shotgun (WGS) entry which is preliminary data.</text>
</comment>
<gene>
    <name evidence="1" type="ORF">CASFOL_028054</name>
</gene>
<evidence type="ECO:0000313" key="1">
    <source>
        <dbReference type="EMBL" id="KAL3627952.1"/>
    </source>
</evidence>
<accession>A0ABD3CEM1</accession>
<dbReference type="AlphaFoldDB" id="A0ABD3CEM1"/>
<sequence>MADTTTAHTHAHIVRPSTLTAERNGLILTPARERERVREIYSGELRFSVTFMEATADSRIDFPGFDEATRGQVCDWDYVDM</sequence>
<name>A0ABD3CEM1_9LAMI</name>
<dbReference type="EMBL" id="JAVIJP010000037">
    <property type="protein sequence ID" value="KAL3627952.1"/>
    <property type="molecule type" value="Genomic_DNA"/>
</dbReference>
<proteinExistence type="predicted"/>
<keyword evidence="2" id="KW-1185">Reference proteome</keyword>